<dbReference type="eggNOG" id="arCOG00856">
    <property type="taxonomic scope" value="Archaea"/>
</dbReference>
<dbReference type="InterPro" id="IPR000873">
    <property type="entry name" value="AMP-dep_synth/lig_dom"/>
</dbReference>
<protein>
    <submittedName>
        <fullName evidence="8">Fatty-acyl-CoA synthase</fullName>
    </submittedName>
</protein>
<evidence type="ECO:0000256" key="1">
    <source>
        <dbReference type="ARBA" id="ARBA00006432"/>
    </source>
</evidence>
<dbReference type="SUPFAM" id="SSF56801">
    <property type="entry name" value="Acetyl-CoA synthetase-like"/>
    <property type="match status" value="1"/>
</dbReference>
<dbReference type="RefSeq" id="WP_049989059.1">
    <property type="nucleotide sequence ID" value="NZ_FOIS01000002.1"/>
</dbReference>
<dbReference type="GO" id="GO:0006631">
    <property type="term" value="P:fatty acid metabolic process"/>
    <property type="evidence" value="ECO:0007669"/>
    <property type="project" value="UniProtKB-KW"/>
</dbReference>
<dbReference type="GO" id="GO:0016874">
    <property type="term" value="F:ligase activity"/>
    <property type="evidence" value="ECO:0007669"/>
    <property type="project" value="UniProtKB-KW"/>
</dbReference>
<dbReference type="PANTHER" id="PTHR43859">
    <property type="entry name" value="ACYL-ACTIVATING ENZYME"/>
    <property type="match status" value="1"/>
</dbReference>
<gene>
    <name evidence="8" type="ORF">SAMN05216285_1762</name>
</gene>
<dbReference type="InterPro" id="IPR042099">
    <property type="entry name" value="ANL_N_sf"/>
</dbReference>
<evidence type="ECO:0000256" key="5">
    <source>
        <dbReference type="SAM" id="MobiDB-lite"/>
    </source>
</evidence>
<evidence type="ECO:0000256" key="2">
    <source>
        <dbReference type="ARBA" id="ARBA00022598"/>
    </source>
</evidence>
<dbReference type="InterPro" id="IPR045851">
    <property type="entry name" value="AMP-bd_C_sf"/>
</dbReference>
<organism evidence="8 9">
    <name type="scientific">Natrinema salifodinae</name>
    <dbReference type="NCBI Taxonomy" id="1202768"/>
    <lineage>
        <taxon>Archaea</taxon>
        <taxon>Methanobacteriati</taxon>
        <taxon>Methanobacteriota</taxon>
        <taxon>Stenosarchaea group</taxon>
        <taxon>Halobacteria</taxon>
        <taxon>Halobacteriales</taxon>
        <taxon>Natrialbaceae</taxon>
        <taxon>Natrinema</taxon>
    </lineage>
</organism>
<dbReference type="AlphaFoldDB" id="A0A1I0NI50"/>
<dbReference type="Proteomes" id="UP000183275">
    <property type="component" value="Unassembled WGS sequence"/>
</dbReference>
<reference evidence="9" key="1">
    <citation type="submission" date="2016-10" db="EMBL/GenBank/DDBJ databases">
        <authorList>
            <person name="Varghese N."/>
        </authorList>
    </citation>
    <scope>NUCLEOTIDE SEQUENCE [LARGE SCALE GENOMIC DNA]</scope>
    <source>
        <strain evidence="9">CGMCC 1.12284</strain>
    </source>
</reference>
<comment type="similarity">
    <text evidence="1">Belongs to the ATP-dependent AMP-binding enzyme family.</text>
</comment>
<proteinExistence type="inferred from homology"/>
<dbReference type="InterPro" id="IPR020845">
    <property type="entry name" value="AMP-binding_CS"/>
</dbReference>
<dbReference type="NCBIfam" id="NF004837">
    <property type="entry name" value="PRK06187.1"/>
    <property type="match status" value="1"/>
</dbReference>
<evidence type="ECO:0000259" key="6">
    <source>
        <dbReference type="Pfam" id="PF00501"/>
    </source>
</evidence>
<dbReference type="PROSITE" id="PS00455">
    <property type="entry name" value="AMP_BINDING"/>
    <property type="match status" value="1"/>
</dbReference>
<evidence type="ECO:0000256" key="4">
    <source>
        <dbReference type="ARBA" id="ARBA00023098"/>
    </source>
</evidence>
<evidence type="ECO:0000313" key="9">
    <source>
        <dbReference type="Proteomes" id="UP000183275"/>
    </source>
</evidence>
<keyword evidence="2" id="KW-0436">Ligase</keyword>
<dbReference type="PANTHER" id="PTHR43859:SF4">
    <property type="entry name" value="BUTANOATE--COA LIGASE AAE1-RELATED"/>
    <property type="match status" value="1"/>
</dbReference>
<dbReference type="Gene3D" id="3.40.50.12780">
    <property type="entry name" value="N-terminal domain of ligase-like"/>
    <property type="match status" value="1"/>
</dbReference>
<evidence type="ECO:0000313" key="8">
    <source>
        <dbReference type="EMBL" id="SEW01128.1"/>
    </source>
</evidence>
<dbReference type="STRING" id="1202768.SAMN05216285_1762"/>
<accession>A0A1I0NI50</accession>
<dbReference type="Gene3D" id="3.30.300.30">
    <property type="match status" value="1"/>
</dbReference>
<dbReference type="OrthoDB" id="193284at2157"/>
<keyword evidence="4" id="KW-0443">Lipid metabolism</keyword>
<evidence type="ECO:0000256" key="3">
    <source>
        <dbReference type="ARBA" id="ARBA00022832"/>
    </source>
</evidence>
<dbReference type="FunFam" id="3.30.300.30:FF:000008">
    <property type="entry name" value="2,3-dihydroxybenzoate-AMP ligase"/>
    <property type="match status" value="1"/>
</dbReference>
<feature type="domain" description="AMP-binding enzyme C-terminal" evidence="7">
    <location>
        <begin position="450"/>
        <end position="525"/>
    </location>
</feature>
<sequence>MKEEMRTTDFLDRAVDIYGDVTGIVAHDGTEYTYAEVNERVNRFAHALAERGVEQGDRVAVLAPNTHYFIEALYATNKLGAVFVPLNYRLTPGEYEYILDDCEAGTIVADYDYAGKAEAIRDEIPAETFVGYRADEIDGNWEDYETVLDGQPTEEPDRPEISEDDDASINYTSGTTGDPKGVVRTHRTEHWHALVLNQHMEIRDDDTYLWTLPMFHCNGWGHTYAITGTGGTHVCQRTFDAEGVFERVREYDVTFMCGAPTVLNNLIGHYEESAAPSGQRSEGGETAGAVETTGDRDVRIATAGSAPATATIETVEDEFGWRIIHIYGLTETAPIITTSNSPRRLAARGRELKVKQGSETLCTDVRVVDEDGTDVPRDGETIGEIVVRGNQVMDRYLDKPDATEKAFSERLEGYFHTGDLATIDADGMVAIQDRKKDIIISGGENISSIEVEDVLYDHPDVLKAAVIPVPSEEWGETPKALVVPRRDANPAENDIVDFVGERLAGYKKPTSVDFVKDLPETATGKVQKYELREEYWGAEEHRVGQQ</sequence>
<keyword evidence="3" id="KW-0276">Fatty acid metabolism</keyword>
<feature type="domain" description="AMP-dependent synthetase/ligase" evidence="6">
    <location>
        <begin position="13"/>
        <end position="397"/>
    </location>
</feature>
<feature type="region of interest" description="Disordered" evidence="5">
    <location>
        <begin position="147"/>
        <end position="182"/>
    </location>
</feature>
<dbReference type="EMBL" id="FOIS01000002">
    <property type="protein sequence ID" value="SEW01128.1"/>
    <property type="molecule type" value="Genomic_DNA"/>
</dbReference>
<dbReference type="Pfam" id="PF13193">
    <property type="entry name" value="AMP-binding_C"/>
    <property type="match status" value="1"/>
</dbReference>
<evidence type="ECO:0000259" key="7">
    <source>
        <dbReference type="Pfam" id="PF13193"/>
    </source>
</evidence>
<keyword evidence="9" id="KW-1185">Reference proteome</keyword>
<name>A0A1I0NI50_9EURY</name>
<dbReference type="Pfam" id="PF00501">
    <property type="entry name" value="AMP-binding"/>
    <property type="match status" value="1"/>
</dbReference>
<dbReference type="InterPro" id="IPR025110">
    <property type="entry name" value="AMP-bd_C"/>
</dbReference>